<feature type="compositionally biased region" description="Basic residues" evidence="8">
    <location>
        <begin position="80"/>
        <end position="97"/>
    </location>
</feature>
<keyword evidence="7" id="KW-0479">Metal-binding</keyword>
<dbReference type="GO" id="GO:0006412">
    <property type="term" value="P:translation"/>
    <property type="evidence" value="ECO:0007669"/>
    <property type="project" value="UniProtKB-UniRule"/>
</dbReference>
<name>A0A928TS81_UNCKA</name>
<dbReference type="HAMAP" id="MF_00501">
    <property type="entry name" value="Ribosomal_bL31_1"/>
    <property type="match status" value="1"/>
</dbReference>
<reference evidence="9" key="1">
    <citation type="submission" date="2020-05" db="EMBL/GenBank/DDBJ databases">
        <title>High-Quality Genomes of Partial-Nitritation/Anammox System by Hierarchical Clustering Based Hybrid Assembly.</title>
        <authorList>
            <person name="Liu L."/>
            <person name="Wang Y."/>
            <person name="Che Y."/>
            <person name="Chen Y."/>
            <person name="Xia Y."/>
            <person name="Luo R."/>
            <person name="Cheng S.H."/>
            <person name="Zheng C."/>
            <person name="Zhang T."/>
        </authorList>
    </citation>
    <scope>NUCLEOTIDE SEQUENCE</scope>
    <source>
        <strain evidence="9">H1_PAT1</strain>
    </source>
</reference>
<dbReference type="NCBIfam" id="NF000612">
    <property type="entry name" value="PRK00019.1"/>
    <property type="match status" value="1"/>
</dbReference>
<dbReference type="GO" id="GO:0046872">
    <property type="term" value="F:metal ion binding"/>
    <property type="evidence" value="ECO:0007669"/>
    <property type="project" value="UniProtKB-KW"/>
</dbReference>
<dbReference type="InterPro" id="IPR002150">
    <property type="entry name" value="Ribosomal_bL31"/>
</dbReference>
<dbReference type="PANTHER" id="PTHR33280:SF1">
    <property type="entry name" value="LARGE RIBOSOMAL SUBUNIT PROTEIN BL31C"/>
    <property type="match status" value="1"/>
</dbReference>
<evidence type="ECO:0000313" key="9">
    <source>
        <dbReference type="EMBL" id="MBE7525377.1"/>
    </source>
</evidence>
<comment type="function">
    <text evidence="7">Binds the 23S rRNA.</text>
</comment>
<evidence type="ECO:0000256" key="3">
    <source>
        <dbReference type="ARBA" id="ARBA00022884"/>
    </source>
</evidence>
<keyword evidence="3 7" id="KW-0694">RNA-binding</keyword>
<dbReference type="GO" id="GO:0019843">
    <property type="term" value="F:rRNA binding"/>
    <property type="evidence" value="ECO:0007669"/>
    <property type="project" value="UniProtKB-KW"/>
</dbReference>
<feature type="region of interest" description="Disordered" evidence="8">
    <location>
        <begin position="80"/>
        <end position="103"/>
    </location>
</feature>
<feature type="binding site" evidence="7">
    <location>
        <position position="40"/>
    </location>
    <ligand>
        <name>Zn(2+)</name>
        <dbReference type="ChEBI" id="CHEBI:29105"/>
    </ligand>
</feature>
<evidence type="ECO:0000256" key="8">
    <source>
        <dbReference type="SAM" id="MobiDB-lite"/>
    </source>
</evidence>
<dbReference type="InterPro" id="IPR034704">
    <property type="entry name" value="Ribosomal_bL28/bL31-like_sf"/>
</dbReference>
<evidence type="ECO:0000256" key="2">
    <source>
        <dbReference type="ARBA" id="ARBA00022730"/>
    </source>
</evidence>
<dbReference type="Proteomes" id="UP000710385">
    <property type="component" value="Unassembled WGS sequence"/>
</dbReference>
<feature type="binding site" evidence="7">
    <location>
        <position position="17"/>
    </location>
    <ligand>
        <name>Zn(2+)</name>
        <dbReference type="ChEBI" id="CHEBI:29105"/>
    </ligand>
</feature>
<evidence type="ECO:0000256" key="4">
    <source>
        <dbReference type="ARBA" id="ARBA00022980"/>
    </source>
</evidence>
<sequence>MKADIHPTYYSDAKVTCACGNTISVGSTVKEIHVELCSQCHPFYTGKQKLVDTARRVEKFAERAGKKTIEATVRAGKKAKTAKRVAQKTAKKQKAPKKLADLA</sequence>
<gene>
    <name evidence="7 9" type="primary">rpmE</name>
    <name evidence="9" type="ORF">HS096_03260</name>
</gene>
<dbReference type="NCBIfam" id="TIGR00105">
    <property type="entry name" value="L31"/>
    <property type="match status" value="1"/>
</dbReference>
<evidence type="ECO:0000313" key="10">
    <source>
        <dbReference type="Proteomes" id="UP000710385"/>
    </source>
</evidence>
<keyword evidence="7" id="KW-0862">Zinc</keyword>
<dbReference type="EMBL" id="JABTTY010000001">
    <property type="protein sequence ID" value="MBE7525377.1"/>
    <property type="molecule type" value="Genomic_DNA"/>
</dbReference>
<keyword evidence="4 7" id="KW-0689">Ribosomal protein</keyword>
<organism evidence="9 10">
    <name type="scientific">candidate division WWE3 bacterium</name>
    <dbReference type="NCBI Taxonomy" id="2053526"/>
    <lineage>
        <taxon>Bacteria</taxon>
        <taxon>Katanobacteria</taxon>
    </lineage>
</organism>
<dbReference type="SUPFAM" id="SSF143800">
    <property type="entry name" value="L28p-like"/>
    <property type="match status" value="1"/>
</dbReference>
<dbReference type="PANTHER" id="PTHR33280">
    <property type="entry name" value="50S RIBOSOMAL PROTEIN L31, CHLOROPLASTIC"/>
    <property type="match status" value="1"/>
</dbReference>
<dbReference type="GO" id="GO:1990904">
    <property type="term" value="C:ribonucleoprotein complex"/>
    <property type="evidence" value="ECO:0007669"/>
    <property type="project" value="UniProtKB-KW"/>
</dbReference>
<dbReference type="GO" id="GO:0005840">
    <property type="term" value="C:ribosome"/>
    <property type="evidence" value="ECO:0007669"/>
    <property type="project" value="UniProtKB-KW"/>
</dbReference>
<comment type="caution">
    <text evidence="9">The sequence shown here is derived from an EMBL/GenBank/DDBJ whole genome shotgun (WGS) entry which is preliminary data.</text>
</comment>
<dbReference type="AlphaFoldDB" id="A0A928TS81"/>
<keyword evidence="2 7" id="KW-0699">rRNA-binding</keyword>
<accession>A0A928TS81</accession>
<evidence type="ECO:0000256" key="7">
    <source>
        <dbReference type="HAMAP-Rule" id="MF_00501"/>
    </source>
</evidence>
<dbReference type="Pfam" id="PF01197">
    <property type="entry name" value="Ribosomal_L31"/>
    <property type="match status" value="1"/>
</dbReference>
<comment type="similarity">
    <text evidence="1 7">Belongs to the bacterial ribosomal protein bL31 family. Type A subfamily.</text>
</comment>
<evidence type="ECO:0000256" key="1">
    <source>
        <dbReference type="ARBA" id="ARBA00009296"/>
    </source>
</evidence>
<proteinExistence type="inferred from homology"/>
<evidence type="ECO:0000256" key="6">
    <source>
        <dbReference type="ARBA" id="ARBA00035687"/>
    </source>
</evidence>
<dbReference type="PRINTS" id="PR01249">
    <property type="entry name" value="RIBOSOMALL31"/>
</dbReference>
<dbReference type="Gene3D" id="4.10.830.30">
    <property type="entry name" value="Ribosomal protein L31"/>
    <property type="match status" value="1"/>
</dbReference>
<feature type="binding site" evidence="7">
    <location>
        <position position="37"/>
    </location>
    <ligand>
        <name>Zn(2+)</name>
        <dbReference type="ChEBI" id="CHEBI:29105"/>
    </ligand>
</feature>
<evidence type="ECO:0000256" key="5">
    <source>
        <dbReference type="ARBA" id="ARBA00023274"/>
    </source>
</evidence>
<dbReference type="InterPro" id="IPR027491">
    <property type="entry name" value="Ribosomal_bL31_A"/>
</dbReference>
<keyword evidence="5 7" id="KW-0687">Ribonucleoprotein</keyword>
<comment type="subunit">
    <text evidence="7">Part of the 50S ribosomal subunit.</text>
</comment>
<feature type="binding site" evidence="7">
    <location>
        <position position="19"/>
    </location>
    <ligand>
        <name>Zn(2+)</name>
        <dbReference type="ChEBI" id="CHEBI:29105"/>
    </ligand>
</feature>
<dbReference type="GO" id="GO:0003735">
    <property type="term" value="F:structural constituent of ribosome"/>
    <property type="evidence" value="ECO:0007669"/>
    <property type="project" value="InterPro"/>
</dbReference>
<comment type="cofactor">
    <cofactor evidence="7">
        <name>Zn(2+)</name>
        <dbReference type="ChEBI" id="CHEBI:29105"/>
    </cofactor>
    <text evidence="7">Binds 1 zinc ion per subunit.</text>
</comment>
<dbReference type="InterPro" id="IPR042105">
    <property type="entry name" value="Ribosomal_bL31_sf"/>
</dbReference>
<protein>
    <recommendedName>
        <fullName evidence="6 7">Large ribosomal subunit protein bL31</fullName>
    </recommendedName>
</protein>